<evidence type="ECO:0000313" key="3">
    <source>
        <dbReference type="EMBL" id="MDT0620518.1"/>
    </source>
</evidence>
<evidence type="ECO:0000256" key="1">
    <source>
        <dbReference type="ARBA" id="ARBA00022676"/>
    </source>
</evidence>
<gene>
    <name evidence="3" type="ORF">RM520_02715</name>
</gene>
<reference evidence="3 4" key="1">
    <citation type="submission" date="2023-09" db="EMBL/GenBank/DDBJ databases">
        <authorList>
            <person name="Rey-Velasco X."/>
        </authorList>
    </citation>
    <scope>NUCLEOTIDE SEQUENCE [LARGE SCALE GENOMIC DNA]</scope>
    <source>
        <strain evidence="3 4">P007</strain>
    </source>
</reference>
<evidence type="ECO:0000256" key="2">
    <source>
        <dbReference type="ARBA" id="ARBA00022679"/>
    </source>
</evidence>
<dbReference type="EC" id="2.4.-.-" evidence="3"/>
<dbReference type="Proteomes" id="UP001250662">
    <property type="component" value="Unassembled WGS sequence"/>
</dbReference>
<keyword evidence="2 3" id="KW-0808">Transferase</keyword>
<comment type="caution">
    <text evidence="3">The sequence shown here is derived from an EMBL/GenBank/DDBJ whole genome shotgun (WGS) entry which is preliminary data.</text>
</comment>
<dbReference type="CDD" id="cd03789">
    <property type="entry name" value="GT9_LPS_heptosyltransferase"/>
    <property type="match status" value="1"/>
</dbReference>
<dbReference type="InterPro" id="IPR051199">
    <property type="entry name" value="LPS_LOS_Heptosyltrfase"/>
</dbReference>
<dbReference type="SUPFAM" id="SSF53756">
    <property type="entry name" value="UDP-Glycosyltransferase/glycogen phosphorylase"/>
    <property type="match status" value="1"/>
</dbReference>
<dbReference type="RefSeq" id="WP_311386881.1">
    <property type="nucleotide sequence ID" value="NZ_JAVRHU010000001.1"/>
</dbReference>
<dbReference type="InterPro" id="IPR002201">
    <property type="entry name" value="Glyco_trans_9"/>
</dbReference>
<keyword evidence="4" id="KW-1185">Reference proteome</keyword>
<dbReference type="Gene3D" id="3.40.50.2000">
    <property type="entry name" value="Glycogen Phosphorylase B"/>
    <property type="match status" value="2"/>
</dbReference>
<keyword evidence="1 3" id="KW-0328">Glycosyltransferase</keyword>
<evidence type="ECO:0000313" key="4">
    <source>
        <dbReference type="Proteomes" id="UP001250662"/>
    </source>
</evidence>
<dbReference type="EMBL" id="JAVRHU010000001">
    <property type="protein sequence ID" value="MDT0620518.1"/>
    <property type="molecule type" value="Genomic_DNA"/>
</dbReference>
<name>A0ABU3BEE3_9FLAO</name>
<dbReference type="PANTHER" id="PTHR30160">
    <property type="entry name" value="TETRAACYLDISACCHARIDE 4'-KINASE-RELATED"/>
    <property type="match status" value="1"/>
</dbReference>
<dbReference type="PANTHER" id="PTHR30160:SF22">
    <property type="entry name" value="LIPOPOLYSACCHARIDE CORE BIOSYNTHESIS PROTEIN"/>
    <property type="match status" value="1"/>
</dbReference>
<accession>A0ABU3BEE3</accession>
<dbReference type="Pfam" id="PF01075">
    <property type="entry name" value="Glyco_transf_9"/>
    <property type="match status" value="1"/>
</dbReference>
<organism evidence="3 4">
    <name type="scientific">Croceitalea vernalis</name>
    <dbReference type="NCBI Taxonomy" id="3075599"/>
    <lineage>
        <taxon>Bacteria</taxon>
        <taxon>Pseudomonadati</taxon>
        <taxon>Bacteroidota</taxon>
        <taxon>Flavobacteriia</taxon>
        <taxon>Flavobacteriales</taxon>
        <taxon>Flavobacteriaceae</taxon>
        <taxon>Croceitalea</taxon>
    </lineage>
</organism>
<dbReference type="GO" id="GO:0016757">
    <property type="term" value="F:glycosyltransferase activity"/>
    <property type="evidence" value="ECO:0007669"/>
    <property type="project" value="UniProtKB-KW"/>
</dbReference>
<proteinExistence type="predicted"/>
<sequence>MGKKNSIQHLLIIRLSAMGDVAMLVPVILELVKIHPQLQITILTRKRFEPIFEEIPNISIFPADVKTKHKGIFGLFRLYRTLLKLQLDAVADTHNVLRSSILKCFFKFSGIPFIQINKGRKEKKLLTKKINKVFKPLKTTHERYADVFKALGLPITISQNNKLTKPKQPVTTKINLKNDVKLVGVAPFAAHKSKMYPLSMMEEVLALLINEKNYQVVLFGGGSEEEAILQDMADKLGDKVINTVGKLSFKEELALISNLNVMLAMDSGNGHLAANYGVEVVTLWGVTHPYAGFAPYGQSIENSICADRQKYPLIPTSVYGNKFPEGYDKAMETIAPTHVFKTIVELGKSNN</sequence>
<protein>
    <submittedName>
        <fullName evidence="3">Glycosyltransferase family 9 protein</fullName>
        <ecNumber evidence="3">2.4.-.-</ecNumber>
    </submittedName>
</protein>